<evidence type="ECO:0000313" key="2">
    <source>
        <dbReference type="Proteomes" id="UP001195483"/>
    </source>
</evidence>
<reference evidence="1" key="3">
    <citation type="submission" date="2023-05" db="EMBL/GenBank/DDBJ databases">
        <authorList>
            <person name="Smith C.H."/>
        </authorList>
    </citation>
    <scope>NUCLEOTIDE SEQUENCE</scope>
    <source>
        <strain evidence="1">CHS0354</strain>
        <tissue evidence="1">Mantle</tissue>
    </source>
</reference>
<dbReference type="EMBL" id="JAEAOA010001313">
    <property type="protein sequence ID" value="KAK3584687.1"/>
    <property type="molecule type" value="Genomic_DNA"/>
</dbReference>
<proteinExistence type="predicted"/>
<evidence type="ECO:0000313" key="1">
    <source>
        <dbReference type="EMBL" id="KAK3584687.1"/>
    </source>
</evidence>
<name>A0AAE0VPR8_9BIVA</name>
<reference evidence="1" key="1">
    <citation type="journal article" date="2021" name="Genome Biol. Evol.">
        <title>A High-Quality Reference Genome for a Parasitic Bivalve with Doubly Uniparental Inheritance (Bivalvia: Unionida).</title>
        <authorList>
            <person name="Smith C.H."/>
        </authorList>
    </citation>
    <scope>NUCLEOTIDE SEQUENCE</scope>
    <source>
        <strain evidence="1">CHS0354</strain>
    </source>
</reference>
<keyword evidence="2" id="KW-1185">Reference proteome</keyword>
<protein>
    <submittedName>
        <fullName evidence="1">Uncharacterized protein</fullName>
    </submittedName>
</protein>
<reference evidence="1" key="2">
    <citation type="journal article" date="2021" name="Genome Biol. Evol.">
        <title>Developing a high-quality reference genome for a parasitic bivalve with doubly uniparental inheritance (Bivalvia: Unionida).</title>
        <authorList>
            <person name="Smith C.H."/>
        </authorList>
    </citation>
    <scope>NUCLEOTIDE SEQUENCE</scope>
    <source>
        <strain evidence="1">CHS0354</strain>
        <tissue evidence="1">Mantle</tissue>
    </source>
</reference>
<comment type="caution">
    <text evidence="1">The sequence shown here is derived from an EMBL/GenBank/DDBJ whole genome shotgun (WGS) entry which is preliminary data.</text>
</comment>
<dbReference type="AlphaFoldDB" id="A0AAE0VPR8"/>
<sequence length="67" mass="8010">METCFPNYVQKLMEEDVMRQELYSTYSTAHEARAYETNHTPPAVASLYIYNLFFMIRTRQLRNIVNV</sequence>
<gene>
    <name evidence="1" type="ORF">CHS0354_021357</name>
</gene>
<accession>A0AAE0VPR8</accession>
<organism evidence="1 2">
    <name type="scientific">Potamilus streckersoni</name>
    <dbReference type="NCBI Taxonomy" id="2493646"/>
    <lineage>
        <taxon>Eukaryota</taxon>
        <taxon>Metazoa</taxon>
        <taxon>Spiralia</taxon>
        <taxon>Lophotrochozoa</taxon>
        <taxon>Mollusca</taxon>
        <taxon>Bivalvia</taxon>
        <taxon>Autobranchia</taxon>
        <taxon>Heteroconchia</taxon>
        <taxon>Palaeoheterodonta</taxon>
        <taxon>Unionida</taxon>
        <taxon>Unionoidea</taxon>
        <taxon>Unionidae</taxon>
        <taxon>Ambleminae</taxon>
        <taxon>Lampsilini</taxon>
        <taxon>Potamilus</taxon>
    </lineage>
</organism>
<dbReference type="Proteomes" id="UP001195483">
    <property type="component" value="Unassembled WGS sequence"/>
</dbReference>